<dbReference type="RefSeq" id="WP_180284129.1">
    <property type="nucleotide sequence ID" value="NZ_JABFDB010000016.1"/>
</dbReference>
<gene>
    <name evidence="7" type="ORF">HND93_21860</name>
</gene>
<comment type="subcellular location">
    <subcellularLocation>
        <location evidence="1">Membrane</location>
        <topology evidence="1">Multi-pass membrane protein</topology>
    </subcellularLocation>
</comment>
<evidence type="ECO:0000256" key="6">
    <source>
        <dbReference type="SAM" id="Phobius"/>
    </source>
</evidence>
<feature type="transmembrane region" description="Helical" evidence="6">
    <location>
        <begin position="161"/>
        <end position="181"/>
    </location>
</feature>
<evidence type="ECO:0000256" key="5">
    <source>
        <dbReference type="ARBA" id="ARBA00023136"/>
    </source>
</evidence>
<organism evidence="7 8">
    <name type="scientific">Azospirillum oleiclasticum</name>
    <dbReference type="NCBI Taxonomy" id="2735135"/>
    <lineage>
        <taxon>Bacteria</taxon>
        <taxon>Pseudomonadati</taxon>
        <taxon>Pseudomonadota</taxon>
        <taxon>Alphaproteobacteria</taxon>
        <taxon>Rhodospirillales</taxon>
        <taxon>Azospirillaceae</taxon>
        <taxon>Azospirillum</taxon>
    </lineage>
</organism>
<keyword evidence="3 6" id="KW-0812">Transmembrane</keyword>
<feature type="transmembrane region" description="Helical" evidence="6">
    <location>
        <begin position="134"/>
        <end position="154"/>
    </location>
</feature>
<evidence type="ECO:0000256" key="2">
    <source>
        <dbReference type="ARBA" id="ARBA00007511"/>
    </source>
</evidence>
<comment type="similarity">
    <text evidence="2">Belongs to the TerC family.</text>
</comment>
<evidence type="ECO:0000256" key="1">
    <source>
        <dbReference type="ARBA" id="ARBA00004141"/>
    </source>
</evidence>
<dbReference type="EMBL" id="JABFDB010000016">
    <property type="protein sequence ID" value="NYZ22366.1"/>
    <property type="molecule type" value="Genomic_DNA"/>
</dbReference>
<comment type="caution">
    <text evidence="7">The sequence shown here is derived from an EMBL/GenBank/DDBJ whole genome shotgun (WGS) entry which is preliminary data.</text>
</comment>
<evidence type="ECO:0000313" key="8">
    <source>
        <dbReference type="Proteomes" id="UP000584642"/>
    </source>
</evidence>
<feature type="transmembrane region" description="Helical" evidence="6">
    <location>
        <begin position="201"/>
        <end position="220"/>
    </location>
</feature>
<dbReference type="Pfam" id="PF03741">
    <property type="entry name" value="TerC"/>
    <property type="match status" value="1"/>
</dbReference>
<dbReference type="PANTHER" id="PTHR30238">
    <property type="entry name" value="MEMBRANE BOUND PREDICTED REDOX MODULATOR"/>
    <property type="match status" value="1"/>
</dbReference>
<evidence type="ECO:0000256" key="4">
    <source>
        <dbReference type="ARBA" id="ARBA00022989"/>
    </source>
</evidence>
<feature type="transmembrane region" description="Helical" evidence="6">
    <location>
        <begin position="45"/>
        <end position="65"/>
    </location>
</feature>
<feature type="transmembrane region" description="Helical" evidence="6">
    <location>
        <begin position="12"/>
        <end position="33"/>
    </location>
</feature>
<keyword evidence="8" id="KW-1185">Reference proteome</keyword>
<reference evidence="7 8" key="1">
    <citation type="submission" date="2020-05" db="EMBL/GenBank/DDBJ databases">
        <title>Azospirillum oleiclasticum sp. nov, a nitrogen-fixing and heavy crude oil-emulsifying bacterium isolated from the crude oil of Yumen Oilfield.</title>
        <authorList>
            <person name="Wu D."/>
            <person name="Cai M."/>
            <person name="Zhang X."/>
        </authorList>
    </citation>
    <scope>NUCLEOTIDE SEQUENCE [LARGE SCALE GENOMIC DNA]</scope>
    <source>
        <strain evidence="7 8">ROY-1-1-2</strain>
    </source>
</reference>
<keyword evidence="4 6" id="KW-1133">Transmembrane helix</keyword>
<protein>
    <submittedName>
        <fullName evidence="7">TerC family protein</fullName>
    </submittedName>
</protein>
<dbReference type="PANTHER" id="PTHR30238:SF4">
    <property type="entry name" value="SLL1022 PROTEIN"/>
    <property type="match status" value="1"/>
</dbReference>
<dbReference type="InterPro" id="IPR022301">
    <property type="entry name" value="Integral_membrane_YjbE"/>
</dbReference>
<evidence type="ECO:0000313" key="7">
    <source>
        <dbReference type="EMBL" id="NYZ22366.1"/>
    </source>
</evidence>
<dbReference type="Proteomes" id="UP000584642">
    <property type="component" value="Unassembled WGS sequence"/>
</dbReference>
<name>A0ABX2TDS7_9PROT</name>
<keyword evidence="5 6" id="KW-0472">Membrane</keyword>
<dbReference type="InterPro" id="IPR005496">
    <property type="entry name" value="Integral_membrane_TerC"/>
</dbReference>
<evidence type="ECO:0000256" key="3">
    <source>
        <dbReference type="ARBA" id="ARBA00022692"/>
    </source>
</evidence>
<accession>A0ABX2TDS7</accession>
<proteinExistence type="inferred from homology"/>
<dbReference type="NCBIfam" id="TIGR03717">
    <property type="entry name" value="R_switched_YjbE"/>
    <property type="match status" value="1"/>
</dbReference>
<sequence>MTMQGEFAMALVQIIWINILLSGDNAVVIALACRSLPPHQQKLGIILGTAPAVVLRIVFTVFIVYLLQVPLLKLIGGLLLLWIAYKLLVPDDEEHAVAGGNSLMEAIKTIVIADAVMSLDNVIAIAAAAKGDLILLVLGLSISIPLIVFGSTIVLKLIERFPMLVTVGAALLGFIAGEVIVSDPLLHDWLSHSHPTLYMAAPYFGAVGVVSVGLLAIRAMRVADGVVARAEAVTAEPEPALEVAYSAEEAR</sequence>